<keyword evidence="2" id="KW-1185">Reference proteome</keyword>
<organism evidence="1 2">
    <name type="scientific">Helicobacter zhangjianzhongii</name>
    <dbReference type="NCBI Taxonomy" id="2974574"/>
    <lineage>
        <taxon>Bacteria</taxon>
        <taxon>Pseudomonadati</taxon>
        <taxon>Campylobacterota</taxon>
        <taxon>Epsilonproteobacteria</taxon>
        <taxon>Campylobacterales</taxon>
        <taxon>Helicobacteraceae</taxon>
        <taxon>Helicobacter</taxon>
    </lineage>
</organism>
<dbReference type="Proteomes" id="UP001173802">
    <property type="component" value="Unassembled WGS sequence"/>
</dbReference>
<evidence type="ECO:0000313" key="1">
    <source>
        <dbReference type="EMBL" id="MDL0082449.1"/>
    </source>
</evidence>
<proteinExistence type="predicted"/>
<sequence length="72" mass="8125">MHISTKEHIISVALLHHNLSLSSLQALYEALRARFAYFEIVLLNPTLESENNPPIRIHFAITSDTLSVIASR</sequence>
<protein>
    <submittedName>
        <fullName evidence="1">Uncharacterized protein</fullName>
    </submittedName>
</protein>
<accession>A0ACC6FT46</accession>
<dbReference type="EMBL" id="JANURN010000006">
    <property type="protein sequence ID" value="MDL0082449.1"/>
    <property type="molecule type" value="Genomic_DNA"/>
</dbReference>
<evidence type="ECO:0000313" key="2">
    <source>
        <dbReference type="Proteomes" id="UP001173802"/>
    </source>
</evidence>
<name>A0ACC6FT46_9HELI</name>
<gene>
    <name evidence="1" type="ORF">NYG90_07170</name>
</gene>
<reference evidence="1 2" key="1">
    <citation type="journal article" date="2023" name="Microorganisms">
        <title>Isolation and Genomic Characteristics of Cat-Borne Campylobacter felis sp. nov. and Sheep-Borne Campylobacter ovis sp. nov.</title>
        <authorList>
            <person name="Wang H."/>
            <person name="Li Y."/>
            <person name="Gu Y."/>
            <person name="Zhou G."/>
            <person name="Chen X."/>
            <person name="Zhang X."/>
            <person name="Shao Z."/>
            <person name="Zhang J."/>
            <person name="Zhang M."/>
        </authorList>
    </citation>
    <scope>NUCLEOTIDE SEQUENCE [LARGE SCALE GENOMIC DNA]</scope>
    <source>
        <strain evidence="1 2">XJK30-2</strain>
    </source>
</reference>
<comment type="caution">
    <text evidence="1">The sequence shown here is derived from an EMBL/GenBank/DDBJ whole genome shotgun (WGS) entry which is preliminary data.</text>
</comment>